<name>A0A392UQC1_9FABA</name>
<dbReference type="EMBL" id="LXQA010850205">
    <property type="protein sequence ID" value="MCI73965.1"/>
    <property type="molecule type" value="Genomic_DNA"/>
</dbReference>
<accession>A0A392UQC1</accession>
<evidence type="ECO:0000313" key="2">
    <source>
        <dbReference type="Proteomes" id="UP000265520"/>
    </source>
</evidence>
<dbReference type="Proteomes" id="UP000265520">
    <property type="component" value="Unassembled WGS sequence"/>
</dbReference>
<keyword evidence="2" id="KW-1185">Reference proteome</keyword>
<evidence type="ECO:0000313" key="1">
    <source>
        <dbReference type="EMBL" id="MCI73965.1"/>
    </source>
</evidence>
<proteinExistence type="predicted"/>
<sequence>MQYSGFDPRPAPLRTNTNPAVAAAKANCAAPSLPDAASNRSAPQRSCRYRARLTTLVISQIALTPSPK</sequence>
<reference evidence="1 2" key="1">
    <citation type="journal article" date="2018" name="Front. Plant Sci.">
        <title>Red Clover (Trifolium pratense) and Zigzag Clover (T. medium) - A Picture of Genomic Similarities and Differences.</title>
        <authorList>
            <person name="Dluhosova J."/>
            <person name="Istvanek J."/>
            <person name="Nedelnik J."/>
            <person name="Repkova J."/>
        </authorList>
    </citation>
    <scope>NUCLEOTIDE SEQUENCE [LARGE SCALE GENOMIC DNA]</scope>
    <source>
        <strain evidence="2">cv. 10/8</strain>
        <tissue evidence="1">Leaf</tissue>
    </source>
</reference>
<feature type="non-terminal residue" evidence="1">
    <location>
        <position position="68"/>
    </location>
</feature>
<protein>
    <submittedName>
        <fullName evidence="1">Uncharacterized protein</fullName>
    </submittedName>
</protein>
<comment type="caution">
    <text evidence="1">The sequence shown here is derived from an EMBL/GenBank/DDBJ whole genome shotgun (WGS) entry which is preliminary data.</text>
</comment>
<organism evidence="1 2">
    <name type="scientific">Trifolium medium</name>
    <dbReference type="NCBI Taxonomy" id="97028"/>
    <lineage>
        <taxon>Eukaryota</taxon>
        <taxon>Viridiplantae</taxon>
        <taxon>Streptophyta</taxon>
        <taxon>Embryophyta</taxon>
        <taxon>Tracheophyta</taxon>
        <taxon>Spermatophyta</taxon>
        <taxon>Magnoliopsida</taxon>
        <taxon>eudicotyledons</taxon>
        <taxon>Gunneridae</taxon>
        <taxon>Pentapetalae</taxon>
        <taxon>rosids</taxon>
        <taxon>fabids</taxon>
        <taxon>Fabales</taxon>
        <taxon>Fabaceae</taxon>
        <taxon>Papilionoideae</taxon>
        <taxon>50 kb inversion clade</taxon>
        <taxon>NPAAA clade</taxon>
        <taxon>Hologalegina</taxon>
        <taxon>IRL clade</taxon>
        <taxon>Trifolieae</taxon>
        <taxon>Trifolium</taxon>
    </lineage>
</organism>
<dbReference type="AlphaFoldDB" id="A0A392UQC1"/>